<gene>
    <name evidence="1" type="ORF">Slati_2084300</name>
</gene>
<proteinExistence type="predicted"/>
<organism evidence="1">
    <name type="scientific">Sesamum latifolium</name>
    <dbReference type="NCBI Taxonomy" id="2727402"/>
    <lineage>
        <taxon>Eukaryota</taxon>
        <taxon>Viridiplantae</taxon>
        <taxon>Streptophyta</taxon>
        <taxon>Embryophyta</taxon>
        <taxon>Tracheophyta</taxon>
        <taxon>Spermatophyta</taxon>
        <taxon>Magnoliopsida</taxon>
        <taxon>eudicotyledons</taxon>
        <taxon>Gunneridae</taxon>
        <taxon>Pentapetalae</taxon>
        <taxon>asterids</taxon>
        <taxon>lamiids</taxon>
        <taxon>Lamiales</taxon>
        <taxon>Pedaliaceae</taxon>
        <taxon>Sesamum</taxon>
    </lineage>
</organism>
<reference evidence="1" key="1">
    <citation type="submission" date="2020-06" db="EMBL/GenBank/DDBJ databases">
        <authorList>
            <person name="Li T."/>
            <person name="Hu X."/>
            <person name="Zhang T."/>
            <person name="Song X."/>
            <person name="Zhang H."/>
            <person name="Dai N."/>
            <person name="Sheng W."/>
            <person name="Hou X."/>
            <person name="Wei L."/>
        </authorList>
    </citation>
    <scope>NUCLEOTIDE SEQUENCE</scope>
    <source>
        <strain evidence="1">KEN1</strain>
        <tissue evidence="1">Leaf</tissue>
    </source>
</reference>
<sequence>MVQLFGVVILKVDELMRAEEVEIYYDPAELFAHYLKHLSFLDPTQSNSNRALLKNALSKTRSYTSSPEQITTFRLCILVQLE</sequence>
<name>A0AAW2WQR3_9LAMI</name>
<dbReference type="AlphaFoldDB" id="A0AAW2WQR3"/>
<dbReference type="EMBL" id="JACGWN010000007">
    <property type="protein sequence ID" value="KAL0443616.1"/>
    <property type="molecule type" value="Genomic_DNA"/>
</dbReference>
<accession>A0AAW2WQR3</accession>
<evidence type="ECO:0000313" key="1">
    <source>
        <dbReference type="EMBL" id="KAL0443616.1"/>
    </source>
</evidence>
<protein>
    <submittedName>
        <fullName evidence="1">Uncharacterized protein</fullName>
    </submittedName>
</protein>
<reference evidence="1" key="2">
    <citation type="journal article" date="2024" name="Plant">
        <title>Genomic evolution and insights into agronomic trait innovations of Sesamum species.</title>
        <authorList>
            <person name="Miao H."/>
            <person name="Wang L."/>
            <person name="Qu L."/>
            <person name="Liu H."/>
            <person name="Sun Y."/>
            <person name="Le M."/>
            <person name="Wang Q."/>
            <person name="Wei S."/>
            <person name="Zheng Y."/>
            <person name="Lin W."/>
            <person name="Duan Y."/>
            <person name="Cao H."/>
            <person name="Xiong S."/>
            <person name="Wang X."/>
            <person name="Wei L."/>
            <person name="Li C."/>
            <person name="Ma Q."/>
            <person name="Ju M."/>
            <person name="Zhao R."/>
            <person name="Li G."/>
            <person name="Mu C."/>
            <person name="Tian Q."/>
            <person name="Mei H."/>
            <person name="Zhang T."/>
            <person name="Gao T."/>
            <person name="Zhang H."/>
        </authorList>
    </citation>
    <scope>NUCLEOTIDE SEQUENCE</scope>
    <source>
        <strain evidence="1">KEN1</strain>
    </source>
</reference>
<comment type="caution">
    <text evidence="1">The sequence shown here is derived from an EMBL/GenBank/DDBJ whole genome shotgun (WGS) entry which is preliminary data.</text>
</comment>